<feature type="region of interest" description="Disordered" evidence="2">
    <location>
        <begin position="323"/>
        <end position="357"/>
    </location>
</feature>
<accession>A0A8B8BWR2</accession>
<feature type="domain" description="EGF-like" evidence="4">
    <location>
        <begin position="199"/>
        <end position="231"/>
    </location>
</feature>
<name>A0A8B8BWR2_CRAVI</name>
<dbReference type="Gene3D" id="2.60.120.260">
    <property type="entry name" value="Galactose-binding domain-like"/>
    <property type="match status" value="2"/>
</dbReference>
<evidence type="ECO:0000259" key="4">
    <source>
        <dbReference type="SMART" id="SM00181"/>
    </source>
</evidence>
<dbReference type="InterPro" id="IPR042635">
    <property type="entry name" value="MEGF10/SREC1/2-like"/>
</dbReference>
<sequence length="800" mass="88540">MDDFPFPWSRAINAYIGRFLGYSVYLSNTTNKEDGVLCFRDTSYTRATIPNPVNITCPYHGRYVIYYNNRTHPPYPEGYSEYAYNELCEVEALGCPTPGYYGEFCSTPCPQNCQEGHCHITEGTCLGCLPGYNGPMCDKQCNDFKYGLGCNKTCGKCYQGEPCDHMTGVCLNGCDAGVYGDKCMTECQVGSYGSNCRENCSVNCKIPKTCNRETGRCTNGCEPGWNGITCKTTCSNNTYGLHCTLTCGNCSNGQQCHHVTGTCPQGCVQGYDGDTCDTRLKIMYVTANEQVGLAFYGLLAPLIVSVLCNAWCLMRMLRKKLQHQRKETRADNPNSPQEPGPLYDDMEENPGYQELGEVSKPSTYDTFRVEGGSRRSVQYPPHIYTVQDGQFTLDASNGYTGRFLGYSVYLSNTTNKEDGMLCFRDTNYTRATIPNPVNITCPYHGRYVIYYNNRTHPPYPEGYSDYAYNGLCEVEALGCPTPGYYGESCSTPCPQNCQEGHCHITEGTCLGCLPGYKGLRCDKECNDFKYGLECKEPCGDCYQGEQCNHVTGVCLNGCDAGVYGDKCVMECQVGSYGNNCRENCSVNCRIPKTCSRETGRCKNGCQSGWNGITCKTECSNNRYGPDCNETCGQCLDDLPCHHVNGSCLGGCAPGFTGLDCNTTCKKNTYGLHCKLNCGNCSNGQQCHHVTGNCPQGCVQGYHGDKCDTRLKIMYVTKHDQVGLAFYGLLAPLIVSVLCNAWCLIRMLRKKQRQKHQKKETKADNSNSPQDPGQLYHDMEENPGYQELGEVSKPSTYDTLT</sequence>
<keyword evidence="5" id="KW-1185">Reference proteome</keyword>
<feature type="transmembrane region" description="Helical" evidence="3">
    <location>
        <begin position="293"/>
        <end position="317"/>
    </location>
</feature>
<feature type="transmembrane region" description="Helical" evidence="3">
    <location>
        <begin position="723"/>
        <end position="744"/>
    </location>
</feature>
<dbReference type="AlphaFoldDB" id="A0A8B8BWR2"/>
<keyword evidence="3" id="KW-0812">Transmembrane</keyword>
<evidence type="ECO:0000256" key="3">
    <source>
        <dbReference type="SAM" id="Phobius"/>
    </source>
</evidence>
<keyword evidence="1" id="KW-0245">EGF-like domain</keyword>
<dbReference type="KEGG" id="cvn:111113813"/>
<gene>
    <name evidence="6" type="primary">LOC111113813</name>
</gene>
<feature type="domain" description="EGF-like" evidence="4">
    <location>
        <begin position="617"/>
        <end position="665"/>
    </location>
</feature>
<feature type="domain" description="EGF-like" evidence="4">
    <location>
        <begin position="533"/>
        <end position="568"/>
    </location>
</feature>
<evidence type="ECO:0000313" key="5">
    <source>
        <dbReference type="Proteomes" id="UP000694844"/>
    </source>
</evidence>
<dbReference type="Proteomes" id="UP000694844">
    <property type="component" value="Chromosome 9"/>
</dbReference>
<keyword evidence="3" id="KW-0472">Membrane</keyword>
<feature type="domain" description="EGF-like" evidence="4">
    <location>
        <begin position="672"/>
        <end position="707"/>
    </location>
</feature>
<reference evidence="6" key="1">
    <citation type="submission" date="2025-08" db="UniProtKB">
        <authorList>
            <consortium name="RefSeq"/>
        </authorList>
    </citation>
    <scope>IDENTIFICATION</scope>
    <source>
        <tissue evidence="6">Whole sample</tissue>
    </source>
</reference>
<dbReference type="PANTHER" id="PTHR24043">
    <property type="entry name" value="SCAVENGER RECEPTOR CLASS F"/>
    <property type="match status" value="1"/>
</dbReference>
<dbReference type="OrthoDB" id="10252017at2759"/>
<dbReference type="GO" id="GO:0005044">
    <property type="term" value="F:scavenger receptor activity"/>
    <property type="evidence" value="ECO:0007669"/>
    <property type="project" value="InterPro"/>
</dbReference>
<keyword evidence="3" id="KW-1133">Transmembrane helix</keyword>
<feature type="domain" description="EGF-like" evidence="4">
    <location>
        <begin position="492"/>
        <end position="522"/>
    </location>
</feature>
<dbReference type="SMART" id="SM00181">
    <property type="entry name" value="EGF"/>
    <property type="match status" value="9"/>
</dbReference>
<dbReference type="PANTHER" id="PTHR24043:SF8">
    <property type="entry name" value="EGF-LIKE DOMAIN-CONTAINING PROTEIN"/>
    <property type="match status" value="1"/>
</dbReference>
<protein>
    <submittedName>
        <fullName evidence="6">Multiple epidermal growth factor-like domains protein 10</fullName>
    </submittedName>
</protein>
<feature type="region of interest" description="Disordered" evidence="2">
    <location>
        <begin position="754"/>
        <end position="800"/>
    </location>
</feature>
<evidence type="ECO:0000256" key="1">
    <source>
        <dbReference type="ARBA" id="ARBA00022536"/>
    </source>
</evidence>
<feature type="domain" description="EGF-like" evidence="4">
    <location>
        <begin position="162"/>
        <end position="197"/>
    </location>
</feature>
<dbReference type="InterPro" id="IPR000742">
    <property type="entry name" value="EGF"/>
</dbReference>
<feature type="domain" description="EGF-like" evidence="4">
    <location>
        <begin position="570"/>
        <end position="615"/>
    </location>
</feature>
<dbReference type="Gene3D" id="2.170.300.10">
    <property type="entry name" value="Tie2 ligand-binding domain superfamily"/>
    <property type="match status" value="2"/>
</dbReference>
<feature type="domain" description="EGF-like" evidence="4">
    <location>
        <begin position="108"/>
        <end position="138"/>
    </location>
</feature>
<proteinExistence type="predicted"/>
<dbReference type="RefSeq" id="XP_022307812.1">
    <property type="nucleotide sequence ID" value="XM_022452104.1"/>
</dbReference>
<organism evidence="5 6">
    <name type="scientific">Crassostrea virginica</name>
    <name type="common">Eastern oyster</name>
    <dbReference type="NCBI Taxonomy" id="6565"/>
    <lineage>
        <taxon>Eukaryota</taxon>
        <taxon>Metazoa</taxon>
        <taxon>Spiralia</taxon>
        <taxon>Lophotrochozoa</taxon>
        <taxon>Mollusca</taxon>
        <taxon>Bivalvia</taxon>
        <taxon>Autobranchia</taxon>
        <taxon>Pteriomorphia</taxon>
        <taxon>Ostreida</taxon>
        <taxon>Ostreoidea</taxon>
        <taxon>Ostreidae</taxon>
        <taxon>Crassostrea</taxon>
    </lineage>
</organism>
<evidence type="ECO:0000256" key="2">
    <source>
        <dbReference type="SAM" id="MobiDB-lite"/>
    </source>
</evidence>
<evidence type="ECO:0000313" key="6">
    <source>
        <dbReference type="RefSeq" id="XP_022307812.1"/>
    </source>
</evidence>
<feature type="domain" description="EGF-like" evidence="4">
    <location>
        <begin position="242"/>
        <end position="277"/>
    </location>
</feature>
<dbReference type="GeneID" id="111113813"/>